<dbReference type="SUPFAM" id="SSF55781">
    <property type="entry name" value="GAF domain-like"/>
    <property type="match status" value="1"/>
</dbReference>
<keyword evidence="3" id="KW-0808">Transferase</keyword>
<dbReference type="FunFam" id="3.30.565.10:FF:000028">
    <property type="entry name" value="PAS sensor protein"/>
    <property type="match status" value="1"/>
</dbReference>
<sequence length="695" mass="74948">MAPRGDAPVGDSPSRTLVLGFDADRAIVQCGPNCPAVLGRDPAEVIGRPATELVADDAKAELENLLEAAAAGQERTAVLTARHADGRGVDAVVTAQPMVGDGTAGLLYVRVALPPSERFQDPSLMRRALMDDALTRFGASLDLDQSARGIVDVVVPHYCNVSSVLVLESLVAADEVHEETGSAVMRRIAVSSEDDDPAWTATFPVGEVLVFPEGTPYRQVLDTARPVHLPHVERADAGRIAGKWRRNPVGRLLSDVSMVLLPMIARDTLLGFIACTRVGGYRRFDPYDVEIGMEFAARAAIVIDNARRFSRERATALALQRSLLPNRLSAPATVEVRHRYLPGSQLVEVGGDWYESIALPGARVALIVGDVAGHGVRAAVTMGRLRTALHTLANLELPPADALHVMHELMIELGEQEPHFATCVYAVYDATTGTMEVASAGHLPPLLAAPDGANEYLEVPPAPPLGVAGGATIESREFTVEDGSVFVIYTDGLVENRGRDIDDGLARLRSLFTAETVGRPMEDLAKATLAGVYADQHRDDIAVLLARLHRMPADRMASWPLPTDPASVRRARGLVASKLAEWGLSELVHATELLASELVTNALRYAPGGIELRLLFERTLTLEVLDRSAALPRLRHAADDDENGRGLLVVSQLAHRWGTRRTPAGKVVWCEQIVPGIAPEPDEPIPNWPGENHHR</sequence>
<evidence type="ECO:0000256" key="13">
    <source>
        <dbReference type="ARBA" id="ARBA00056274"/>
    </source>
</evidence>
<dbReference type="InterPro" id="IPR036457">
    <property type="entry name" value="PPM-type-like_dom_sf"/>
</dbReference>
<evidence type="ECO:0000256" key="2">
    <source>
        <dbReference type="ARBA" id="ARBA00022553"/>
    </source>
</evidence>
<keyword evidence="6" id="KW-0418">Kinase</keyword>
<dbReference type="Gene3D" id="3.30.450.40">
    <property type="match status" value="1"/>
</dbReference>
<dbReference type="Gene3D" id="3.30.565.10">
    <property type="entry name" value="Histidine kinase-like ATPase, C-terminal domain"/>
    <property type="match status" value="1"/>
</dbReference>
<dbReference type="SUPFAM" id="SSF55874">
    <property type="entry name" value="ATPase domain of HSP90 chaperone/DNA topoisomerase II/histidine kinase"/>
    <property type="match status" value="1"/>
</dbReference>
<gene>
    <name evidence="17" type="ORF">DZF91_36185</name>
</gene>
<evidence type="ECO:0000256" key="10">
    <source>
        <dbReference type="ARBA" id="ARBA00022912"/>
    </source>
</evidence>
<dbReference type="InterPro" id="IPR035965">
    <property type="entry name" value="PAS-like_dom_sf"/>
</dbReference>
<name>A0A372JA08_9ACTN</name>
<dbReference type="Pfam" id="PF01590">
    <property type="entry name" value="GAF"/>
    <property type="match status" value="1"/>
</dbReference>
<proteinExistence type="predicted"/>
<evidence type="ECO:0000256" key="1">
    <source>
        <dbReference type="ARBA" id="ARBA00013081"/>
    </source>
</evidence>
<keyword evidence="8" id="KW-0067">ATP-binding</keyword>
<dbReference type="InterPro" id="IPR036890">
    <property type="entry name" value="HATPase_C_sf"/>
</dbReference>
<dbReference type="RefSeq" id="WP_117361530.1">
    <property type="nucleotide sequence ID" value="NZ_QURH01001031.1"/>
</dbReference>
<keyword evidence="5" id="KW-0547">Nucleotide-binding</keyword>
<comment type="function">
    <text evidence="13">Primarily acts as an independent SigF regulator that is sensitive to the osmosensory signal, mediating the cross talk of PknD with the SigF regulon. Possesses both phosphatase and kinase activities. The kinase domain functions as a classic anti-sigma factor-like kinase to phosphorylate the anti-anti-sigma factor domain at the canonical regulatory site, and the phosphatase domain antagonizes this activity.</text>
</comment>
<evidence type="ECO:0000256" key="8">
    <source>
        <dbReference type="ARBA" id="ARBA00022840"/>
    </source>
</evidence>
<dbReference type="InterPro" id="IPR000014">
    <property type="entry name" value="PAS"/>
</dbReference>
<evidence type="ECO:0000256" key="6">
    <source>
        <dbReference type="ARBA" id="ARBA00022777"/>
    </source>
</evidence>
<dbReference type="EC" id="3.1.3.16" evidence="1"/>
<keyword evidence="2" id="KW-0597">Phosphoprotein</keyword>
<dbReference type="SMART" id="SM00331">
    <property type="entry name" value="PP2C_SIG"/>
    <property type="match status" value="1"/>
</dbReference>
<keyword evidence="7" id="KW-0378">Hydrolase</keyword>
<dbReference type="Gene3D" id="3.60.40.10">
    <property type="entry name" value="PPM-type phosphatase domain"/>
    <property type="match status" value="1"/>
</dbReference>
<protein>
    <recommendedName>
        <fullName evidence="1">protein-serine/threonine phosphatase</fullName>
        <ecNumber evidence="1">3.1.3.16</ecNumber>
    </recommendedName>
    <alternativeName>
        <fullName evidence="15">Protein-serine/threonine phosphatase</fullName>
    </alternativeName>
    <alternativeName>
        <fullName evidence="14">Serine/threonine-protein kinase</fullName>
    </alternativeName>
</protein>
<evidence type="ECO:0000256" key="14">
    <source>
        <dbReference type="ARBA" id="ARBA00075117"/>
    </source>
</evidence>
<dbReference type="Pfam" id="PF08448">
    <property type="entry name" value="PAS_4"/>
    <property type="match status" value="1"/>
</dbReference>
<reference evidence="17 18" key="1">
    <citation type="submission" date="2018-08" db="EMBL/GenBank/DDBJ databases">
        <title>Actinomadura jelena sp. nov., a novel Actinomycete isolated from soil in Chad.</title>
        <authorList>
            <person name="Shi L."/>
        </authorList>
    </citation>
    <scope>NUCLEOTIDE SEQUENCE [LARGE SCALE GENOMIC DNA]</scope>
    <source>
        <strain evidence="17 18">NEAU-G17</strain>
    </source>
</reference>
<keyword evidence="9" id="KW-0460">Magnesium</keyword>
<dbReference type="EMBL" id="QURH01001031">
    <property type="protein sequence ID" value="RFU36820.1"/>
    <property type="molecule type" value="Genomic_DNA"/>
</dbReference>
<evidence type="ECO:0000256" key="4">
    <source>
        <dbReference type="ARBA" id="ARBA00022723"/>
    </source>
</evidence>
<dbReference type="PROSITE" id="PS50112">
    <property type="entry name" value="PAS"/>
    <property type="match status" value="1"/>
</dbReference>
<dbReference type="GO" id="GO:0004722">
    <property type="term" value="F:protein serine/threonine phosphatase activity"/>
    <property type="evidence" value="ECO:0007669"/>
    <property type="project" value="UniProtKB-EC"/>
</dbReference>
<dbReference type="Proteomes" id="UP000261811">
    <property type="component" value="Unassembled WGS sequence"/>
</dbReference>
<dbReference type="GO" id="GO:0005524">
    <property type="term" value="F:ATP binding"/>
    <property type="evidence" value="ECO:0007669"/>
    <property type="project" value="UniProtKB-KW"/>
</dbReference>
<evidence type="ECO:0000256" key="5">
    <source>
        <dbReference type="ARBA" id="ARBA00022741"/>
    </source>
</evidence>
<organism evidence="17 18">
    <name type="scientific">Actinomadura logoneensis</name>
    <dbReference type="NCBI Taxonomy" id="2293572"/>
    <lineage>
        <taxon>Bacteria</taxon>
        <taxon>Bacillati</taxon>
        <taxon>Actinomycetota</taxon>
        <taxon>Actinomycetes</taxon>
        <taxon>Streptosporangiales</taxon>
        <taxon>Thermomonosporaceae</taxon>
        <taxon>Actinomadura</taxon>
    </lineage>
</organism>
<keyword evidence="11" id="KW-0464">Manganese</keyword>
<dbReference type="SUPFAM" id="SSF81606">
    <property type="entry name" value="PP2C-like"/>
    <property type="match status" value="1"/>
</dbReference>
<comment type="catalytic activity">
    <reaction evidence="12">
        <text>O-phospho-L-seryl-[protein] + H2O = L-seryl-[protein] + phosphate</text>
        <dbReference type="Rhea" id="RHEA:20629"/>
        <dbReference type="Rhea" id="RHEA-COMP:9863"/>
        <dbReference type="Rhea" id="RHEA-COMP:11604"/>
        <dbReference type="ChEBI" id="CHEBI:15377"/>
        <dbReference type="ChEBI" id="CHEBI:29999"/>
        <dbReference type="ChEBI" id="CHEBI:43474"/>
        <dbReference type="ChEBI" id="CHEBI:83421"/>
        <dbReference type="EC" id="3.1.3.16"/>
    </reaction>
</comment>
<dbReference type="Gene3D" id="3.30.450.20">
    <property type="entry name" value="PAS domain"/>
    <property type="match status" value="1"/>
</dbReference>
<dbReference type="InterPro" id="IPR001932">
    <property type="entry name" value="PPM-type_phosphatase-like_dom"/>
</dbReference>
<dbReference type="GO" id="GO:0016301">
    <property type="term" value="F:kinase activity"/>
    <property type="evidence" value="ECO:0007669"/>
    <property type="project" value="UniProtKB-KW"/>
</dbReference>
<evidence type="ECO:0000313" key="17">
    <source>
        <dbReference type="EMBL" id="RFU36820.1"/>
    </source>
</evidence>
<dbReference type="InterPro" id="IPR052016">
    <property type="entry name" value="Bact_Sigma-Reg"/>
</dbReference>
<evidence type="ECO:0000256" key="7">
    <source>
        <dbReference type="ARBA" id="ARBA00022801"/>
    </source>
</evidence>
<evidence type="ECO:0000256" key="12">
    <source>
        <dbReference type="ARBA" id="ARBA00047761"/>
    </source>
</evidence>
<evidence type="ECO:0000256" key="15">
    <source>
        <dbReference type="ARBA" id="ARBA00081350"/>
    </source>
</evidence>
<accession>A0A372JA08</accession>
<dbReference type="InterPro" id="IPR029016">
    <property type="entry name" value="GAF-like_dom_sf"/>
</dbReference>
<evidence type="ECO:0000256" key="9">
    <source>
        <dbReference type="ARBA" id="ARBA00022842"/>
    </source>
</evidence>
<keyword evidence="4" id="KW-0479">Metal-binding</keyword>
<dbReference type="CDD" id="cd00130">
    <property type="entry name" value="PAS"/>
    <property type="match status" value="1"/>
</dbReference>
<evidence type="ECO:0000256" key="11">
    <source>
        <dbReference type="ARBA" id="ARBA00023211"/>
    </source>
</evidence>
<dbReference type="AlphaFoldDB" id="A0A372JA08"/>
<keyword evidence="10" id="KW-0904">Protein phosphatase</keyword>
<dbReference type="SUPFAM" id="SSF55785">
    <property type="entry name" value="PYP-like sensor domain (PAS domain)"/>
    <property type="match status" value="1"/>
</dbReference>
<dbReference type="FunFam" id="3.60.40.10:FF:000005">
    <property type="entry name" value="Serine/threonine protein phosphatase"/>
    <property type="match status" value="1"/>
</dbReference>
<dbReference type="PANTHER" id="PTHR43156">
    <property type="entry name" value="STAGE II SPORULATION PROTEIN E-RELATED"/>
    <property type="match status" value="1"/>
</dbReference>
<feature type="domain" description="PAS" evidence="16">
    <location>
        <begin position="18"/>
        <end position="73"/>
    </location>
</feature>
<dbReference type="InterPro" id="IPR003594">
    <property type="entry name" value="HATPase_dom"/>
</dbReference>
<dbReference type="InterPro" id="IPR013656">
    <property type="entry name" value="PAS_4"/>
</dbReference>
<dbReference type="OrthoDB" id="118142at2"/>
<dbReference type="SMART" id="SM00065">
    <property type="entry name" value="GAF"/>
    <property type="match status" value="1"/>
</dbReference>
<evidence type="ECO:0000313" key="18">
    <source>
        <dbReference type="Proteomes" id="UP000261811"/>
    </source>
</evidence>
<evidence type="ECO:0000256" key="3">
    <source>
        <dbReference type="ARBA" id="ARBA00022679"/>
    </source>
</evidence>
<evidence type="ECO:0000259" key="16">
    <source>
        <dbReference type="PROSITE" id="PS50112"/>
    </source>
</evidence>
<dbReference type="PANTHER" id="PTHR43156:SF2">
    <property type="entry name" value="STAGE II SPORULATION PROTEIN E"/>
    <property type="match status" value="1"/>
</dbReference>
<dbReference type="Pfam" id="PF13581">
    <property type="entry name" value="HATPase_c_2"/>
    <property type="match status" value="1"/>
</dbReference>
<dbReference type="Pfam" id="PF07228">
    <property type="entry name" value="SpoIIE"/>
    <property type="match status" value="1"/>
</dbReference>
<dbReference type="InterPro" id="IPR003018">
    <property type="entry name" value="GAF"/>
</dbReference>
<comment type="caution">
    <text evidence="17">The sequence shown here is derived from an EMBL/GenBank/DDBJ whole genome shotgun (WGS) entry which is preliminary data.</text>
</comment>
<dbReference type="GO" id="GO:0046872">
    <property type="term" value="F:metal ion binding"/>
    <property type="evidence" value="ECO:0007669"/>
    <property type="project" value="UniProtKB-KW"/>
</dbReference>
<keyword evidence="18" id="KW-1185">Reference proteome</keyword>
<dbReference type="CDD" id="cd16936">
    <property type="entry name" value="HATPase_RsbW-like"/>
    <property type="match status" value="1"/>
</dbReference>